<dbReference type="Proteomes" id="UP001283361">
    <property type="component" value="Unassembled WGS sequence"/>
</dbReference>
<evidence type="ECO:0000313" key="2">
    <source>
        <dbReference type="Proteomes" id="UP001283361"/>
    </source>
</evidence>
<gene>
    <name evidence="1" type="ORF">RRG08_002714</name>
</gene>
<proteinExistence type="predicted"/>
<dbReference type="AlphaFoldDB" id="A0AAE0XTX5"/>
<organism evidence="1 2">
    <name type="scientific">Elysia crispata</name>
    <name type="common">lettuce slug</name>
    <dbReference type="NCBI Taxonomy" id="231223"/>
    <lineage>
        <taxon>Eukaryota</taxon>
        <taxon>Metazoa</taxon>
        <taxon>Spiralia</taxon>
        <taxon>Lophotrochozoa</taxon>
        <taxon>Mollusca</taxon>
        <taxon>Gastropoda</taxon>
        <taxon>Heterobranchia</taxon>
        <taxon>Euthyneura</taxon>
        <taxon>Panpulmonata</taxon>
        <taxon>Sacoglossa</taxon>
        <taxon>Placobranchoidea</taxon>
        <taxon>Plakobranchidae</taxon>
        <taxon>Elysia</taxon>
    </lineage>
</organism>
<protein>
    <submittedName>
        <fullName evidence="1">Uncharacterized protein</fullName>
    </submittedName>
</protein>
<sequence length="69" mass="7766">MPASNFLTMSQHRLEIDLARVAEINPVEPAYIRSQNHLTMTQSIGIQAVAFLTFRIDLDACRMAEFPSS</sequence>
<reference evidence="1" key="1">
    <citation type="journal article" date="2023" name="G3 (Bethesda)">
        <title>A reference genome for the long-term kleptoplast-retaining sea slug Elysia crispata morphotype clarki.</title>
        <authorList>
            <person name="Eastman K.E."/>
            <person name="Pendleton A.L."/>
            <person name="Shaikh M.A."/>
            <person name="Suttiyut T."/>
            <person name="Ogas R."/>
            <person name="Tomko P."/>
            <person name="Gavelis G."/>
            <person name="Widhalm J.R."/>
            <person name="Wisecaver J.H."/>
        </authorList>
    </citation>
    <scope>NUCLEOTIDE SEQUENCE</scope>
    <source>
        <strain evidence="1">ECLA1</strain>
    </source>
</reference>
<comment type="caution">
    <text evidence="1">The sequence shown here is derived from an EMBL/GenBank/DDBJ whole genome shotgun (WGS) entry which is preliminary data.</text>
</comment>
<accession>A0AAE0XTX5</accession>
<dbReference type="EMBL" id="JAWDGP010007584">
    <property type="protein sequence ID" value="KAK3712384.1"/>
    <property type="molecule type" value="Genomic_DNA"/>
</dbReference>
<keyword evidence="2" id="KW-1185">Reference proteome</keyword>
<evidence type="ECO:0000313" key="1">
    <source>
        <dbReference type="EMBL" id="KAK3712384.1"/>
    </source>
</evidence>
<name>A0AAE0XTX5_9GAST</name>